<dbReference type="GO" id="GO:0005886">
    <property type="term" value="C:plasma membrane"/>
    <property type="evidence" value="ECO:0007669"/>
    <property type="project" value="TreeGrafter"/>
</dbReference>
<keyword evidence="3" id="KW-1133">Transmembrane helix</keyword>
<dbReference type="GO" id="GO:0055056">
    <property type="term" value="F:D-glucose transmembrane transporter activity"/>
    <property type="evidence" value="ECO:0007669"/>
    <property type="project" value="TreeGrafter"/>
</dbReference>
<accession>A0AAV7LSN3</accession>
<evidence type="ECO:0000313" key="5">
    <source>
        <dbReference type="EMBL" id="KAJ1093580.1"/>
    </source>
</evidence>
<dbReference type="EMBL" id="JANPWB010000015">
    <property type="protein sequence ID" value="KAJ1093580.1"/>
    <property type="molecule type" value="Genomic_DNA"/>
</dbReference>
<gene>
    <name evidence="5" type="ORF">NDU88_006680</name>
</gene>
<protein>
    <submittedName>
        <fullName evidence="5">Uncharacterized protein</fullName>
    </submittedName>
</protein>
<name>A0AAV7LSN3_PLEWA</name>
<dbReference type="AlphaFoldDB" id="A0AAV7LSN3"/>
<dbReference type="Pfam" id="PF00083">
    <property type="entry name" value="Sugar_tr"/>
    <property type="match status" value="1"/>
</dbReference>
<dbReference type="PANTHER" id="PTHR23503">
    <property type="entry name" value="SOLUTE CARRIER FAMILY 2"/>
    <property type="match status" value="1"/>
</dbReference>
<dbReference type="GO" id="GO:0046323">
    <property type="term" value="P:D-glucose import"/>
    <property type="evidence" value="ECO:0007669"/>
    <property type="project" value="TreeGrafter"/>
</dbReference>
<proteinExistence type="predicted"/>
<keyword evidence="4" id="KW-0472">Membrane</keyword>
<comment type="subcellular location">
    <subcellularLocation>
        <location evidence="1">Membrane</location>
        <topology evidence="1">Multi-pass membrane protein</topology>
    </subcellularLocation>
</comment>
<dbReference type="Proteomes" id="UP001066276">
    <property type="component" value="Chromosome 11"/>
</dbReference>
<evidence type="ECO:0000256" key="2">
    <source>
        <dbReference type="ARBA" id="ARBA00022692"/>
    </source>
</evidence>
<dbReference type="InterPro" id="IPR045263">
    <property type="entry name" value="GLUT"/>
</dbReference>
<evidence type="ECO:0000313" key="6">
    <source>
        <dbReference type="Proteomes" id="UP001066276"/>
    </source>
</evidence>
<reference evidence="5" key="1">
    <citation type="journal article" date="2022" name="bioRxiv">
        <title>Sequencing and chromosome-scale assembly of the giantPleurodeles waltlgenome.</title>
        <authorList>
            <person name="Brown T."/>
            <person name="Elewa A."/>
            <person name="Iarovenko S."/>
            <person name="Subramanian E."/>
            <person name="Araus A.J."/>
            <person name="Petzold A."/>
            <person name="Susuki M."/>
            <person name="Suzuki K.-i.T."/>
            <person name="Hayashi T."/>
            <person name="Toyoda A."/>
            <person name="Oliveira C."/>
            <person name="Osipova E."/>
            <person name="Leigh N.D."/>
            <person name="Simon A."/>
            <person name="Yun M.H."/>
        </authorList>
    </citation>
    <scope>NUCLEOTIDE SEQUENCE</scope>
    <source>
        <strain evidence="5">20211129_DDA</strain>
        <tissue evidence="5">Liver</tissue>
    </source>
</reference>
<keyword evidence="2" id="KW-0812">Transmembrane</keyword>
<dbReference type="GO" id="GO:0070837">
    <property type="term" value="P:dehydroascorbic acid transport"/>
    <property type="evidence" value="ECO:0007669"/>
    <property type="project" value="TreeGrafter"/>
</dbReference>
<comment type="caution">
    <text evidence="5">The sequence shown here is derived from an EMBL/GenBank/DDBJ whole genome shotgun (WGS) entry which is preliminary data.</text>
</comment>
<dbReference type="InterPro" id="IPR036259">
    <property type="entry name" value="MFS_trans_sf"/>
</dbReference>
<keyword evidence="6" id="KW-1185">Reference proteome</keyword>
<evidence type="ECO:0000256" key="1">
    <source>
        <dbReference type="ARBA" id="ARBA00004141"/>
    </source>
</evidence>
<dbReference type="PANTHER" id="PTHR23503:SF54">
    <property type="entry name" value="MAJOR FACILITATOR SUPERFAMILY (MFS) PROFILE DOMAIN-CONTAINING PROTEIN"/>
    <property type="match status" value="1"/>
</dbReference>
<dbReference type="InterPro" id="IPR005828">
    <property type="entry name" value="MFS_sugar_transport-like"/>
</dbReference>
<sequence length="101" mass="11227">MGLCAVTSLVQFVTLPFLPESPPYLLMEKQDEAGCMQAIQQLWGKGDHSREIEDMKKEKTAMKNTKVLGILDVLCDRSLRLQLYVMAVVMVALQLTGISAV</sequence>
<organism evidence="5 6">
    <name type="scientific">Pleurodeles waltl</name>
    <name type="common">Iberian ribbed newt</name>
    <dbReference type="NCBI Taxonomy" id="8319"/>
    <lineage>
        <taxon>Eukaryota</taxon>
        <taxon>Metazoa</taxon>
        <taxon>Chordata</taxon>
        <taxon>Craniata</taxon>
        <taxon>Vertebrata</taxon>
        <taxon>Euteleostomi</taxon>
        <taxon>Amphibia</taxon>
        <taxon>Batrachia</taxon>
        <taxon>Caudata</taxon>
        <taxon>Salamandroidea</taxon>
        <taxon>Salamandridae</taxon>
        <taxon>Pleurodelinae</taxon>
        <taxon>Pleurodeles</taxon>
    </lineage>
</organism>
<evidence type="ECO:0000256" key="4">
    <source>
        <dbReference type="ARBA" id="ARBA00023136"/>
    </source>
</evidence>
<dbReference type="Gene3D" id="1.20.1250.20">
    <property type="entry name" value="MFS general substrate transporter like domains"/>
    <property type="match status" value="1"/>
</dbReference>
<evidence type="ECO:0000256" key="3">
    <source>
        <dbReference type="ARBA" id="ARBA00022989"/>
    </source>
</evidence>